<gene>
    <name evidence="1" type="ORF">JIN85_21180</name>
</gene>
<evidence type="ECO:0000313" key="1">
    <source>
        <dbReference type="EMBL" id="MBK1884935.1"/>
    </source>
</evidence>
<comment type="caution">
    <text evidence="1">The sequence shown here is derived from an EMBL/GenBank/DDBJ whole genome shotgun (WGS) entry which is preliminary data.</text>
</comment>
<dbReference type="Proteomes" id="UP000603141">
    <property type="component" value="Unassembled WGS sequence"/>
</dbReference>
<evidence type="ECO:0000313" key="2">
    <source>
        <dbReference type="Proteomes" id="UP000603141"/>
    </source>
</evidence>
<accession>A0A934S8C0</accession>
<keyword evidence="2" id="KW-1185">Reference proteome</keyword>
<feature type="non-terminal residue" evidence="1">
    <location>
        <position position="1"/>
    </location>
</feature>
<name>A0A934S8C0_9BACT</name>
<dbReference type="EMBL" id="JAENIJ010000235">
    <property type="protein sequence ID" value="MBK1884935.1"/>
    <property type="molecule type" value="Genomic_DNA"/>
</dbReference>
<sequence>KPLRPLHLEVKRDHYTERLSDALDRFLIYYGELKAKVLNALQPEPETADLL</sequence>
<reference evidence="1" key="1">
    <citation type="submission" date="2021-01" db="EMBL/GenBank/DDBJ databases">
        <title>Modified the classification status of verrucomicrobia.</title>
        <authorList>
            <person name="Feng X."/>
        </authorList>
    </citation>
    <scope>NUCLEOTIDE SEQUENCE</scope>
    <source>
        <strain evidence="1">KCTC 22041</strain>
    </source>
</reference>
<dbReference type="AlphaFoldDB" id="A0A934S8C0"/>
<organism evidence="1 2">
    <name type="scientific">Luteolibacter pohnpeiensis</name>
    <dbReference type="NCBI Taxonomy" id="454153"/>
    <lineage>
        <taxon>Bacteria</taxon>
        <taxon>Pseudomonadati</taxon>
        <taxon>Verrucomicrobiota</taxon>
        <taxon>Verrucomicrobiia</taxon>
        <taxon>Verrucomicrobiales</taxon>
        <taxon>Verrucomicrobiaceae</taxon>
        <taxon>Luteolibacter</taxon>
    </lineage>
</organism>
<protein>
    <submittedName>
        <fullName evidence="1">Uncharacterized protein</fullName>
    </submittedName>
</protein>
<proteinExistence type="predicted"/>